<dbReference type="InterPro" id="IPR021858">
    <property type="entry name" value="Fun_TF"/>
</dbReference>
<feature type="compositionally biased region" description="Basic residues" evidence="5">
    <location>
        <begin position="67"/>
        <end position="80"/>
    </location>
</feature>
<proteinExistence type="predicted"/>
<protein>
    <submittedName>
        <fullName evidence="7">Putative Zn(II)2Cys6 transcription factor</fullName>
    </submittedName>
</protein>
<dbReference type="EMBL" id="PVWQ01000002">
    <property type="protein sequence ID" value="RDW90178.1"/>
    <property type="molecule type" value="Genomic_DNA"/>
</dbReference>
<dbReference type="Proteomes" id="UP000256690">
    <property type="component" value="Unassembled WGS sequence"/>
</dbReference>
<evidence type="ECO:0000256" key="4">
    <source>
        <dbReference type="ARBA" id="ARBA00023242"/>
    </source>
</evidence>
<dbReference type="AlphaFoldDB" id="A0A3D8SWK8"/>
<dbReference type="Gene3D" id="4.10.240.10">
    <property type="entry name" value="Zn(2)-C6 fungal-type DNA-binding domain"/>
    <property type="match status" value="1"/>
</dbReference>
<dbReference type="SMART" id="SM00066">
    <property type="entry name" value="GAL4"/>
    <property type="match status" value="1"/>
</dbReference>
<dbReference type="CDD" id="cd00067">
    <property type="entry name" value="GAL4"/>
    <property type="match status" value="1"/>
</dbReference>
<evidence type="ECO:0000256" key="3">
    <source>
        <dbReference type="ARBA" id="ARBA00023163"/>
    </source>
</evidence>
<dbReference type="InterPro" id="IPR036864">
    <property type="entry name" value="Zn2-C6_fun-type_DNA-bd_sf"/>
</dbReference>
<dbReference type="RefSeq" id="XP_026607132.1">
    <property type="nucleotide sequence ID" value="XM_026743969.1"/>
</dbReference>
<name>A0A3D8SWK8_9EURO</name>
<keyword evidence="4" id="KW-0539">Nucleus</keyword>
<keyword evidence="8" id="KW-1185">Reference proteome</keyword>
<organism evidence="7 8">
    <name type="scientific">Aspergillus mulundensis</name>
    <dbReference type="NCBI Taxonomy" id="1810919"/>
    <lineage>
        <taxon>Eukaryota</taxon>
        <taxon>Fungi</taxon>
        <taxon>Dikarya</taxon>
        <taxon>Ascomycota</taxon>
        <taxon>Pezizomycotina</taxon>
        <taxon>Eurotiomycetes</taxon>
        <taxon>Eurotiomycetidae</taxon>
        <taxon>Eurotiales</taxon>
        <taxon>Aspergillaceae</taxon>
        <taxon>Aspergillus</taxon>
        <taxon>Aspergillus subgen. Nidulantes</taxon>
    </lineage>
</organism>
<dbReference type="PANTHER" id="PTHR38791:SF5">
    <property type="entry name" value="TRANSCRIPTION FACTOR DBAG-RELATED"/>
    <property type="match status" value="1"/>
</dbReference>
<evidence type="ECO:0000259" key="6">
    <source>
        <dbReference type="PROSITE" id="PS50048"/>
    </source>
</evidence>
<feature type="region of interest" description="Disordered" evidence="5">
    <location>
        <begin position="54"/>
        <end position="127"/>
    </location>
</feature>
<dbReference type="PROSITE" id="PS50048">
    <property type="entry name" value="ZN2_CY6_FUNGAL_2"/>
    <property type="match status" value="1"/>
</dbReference>
<dbReference type="GO" id="GO:0008270">
    <property type="term" value="F:zinc ion binding"/>
    <property type="evidence" value="ECO:0007669"/>
    <property type="project" value="InterPro"/>
</dbReference>
<evidence type="ECO:0000256" key="5">
    <source>
        <dbReference type="SAM" id="MobiDB-lite"/>
    </source>
</evidence>
<dbReference type="OrthoDB" id="2991872at2759"/>
<dbReference type="PROSITE" id="PS00463">
    <property type="entry name" value="ZN2_CY6_FUNGAL_1"/>
    <property type="match status" value="1"/>
</dbReference>
<evidence type="ECO:0000256" key="2">
    <source>
        <dbReference type="ARBA" id="ARBA00023125"/>
    </source>
</evidence>
<evidence type="ECO:0000313" key="7">
    <source>
        <dbReference type="EMBL" id="RDW90178.1"/>
    </source>
</evidence>
<gene>
    <name evidence="7" type="ORF">DSM5745_01953</name>
</gene>
<dbReference type="Pfam" id="PF11951">
    <property type="entry name" value="Fungal_trans_2"/>
    <property type="match status" value="1"/>
</dbReference>
<dbReference type="InterPro" id="IPR001138">
    <property type="entry name" value="Zn2Cys6_DnaBD"/>
</dbReference>
<evidence type="ECO:0000313" key="8">
    <source>
        <dbReference type="Proteomes" id="UP000256690"/>
    </source>
</evidence>
<dbReference type="SUPFAM" id="SSF57701">
    <property type="entry name" value="Zn2/Cys6 DNA-binding domain"/>
    <property type="match status" value="1"/>
</dbReference>
<comment type="caution">
    <text evidence="7">The sequence shown here is derived from an EMBL/GenBank/DDBJ whole genome shotgun (WGS) entry which is preliminary data.</text>
</comment>
<sequence length="610" mass="67831">MVFCGKPSKGCGECRSRKIRCDQGRPSCSQCAKGNRACPGYRDELSLMFRDESQQVVRKARNGSSSRRTKRTTAASKKKEHAVAASNKKSPGVVPESHSSSSRSPDASSFVGKANTPTQSSPSVPSVYTGSDIIDFNDGIEEVKLINEEQLHLQQLANEPWNVQPSWQLTVNEAVSYFLWHNVWPGEMFMVNFKLKSPGHPSATLSEQAQMAALVSVGTAMIARVRRTPDLDRAAAEKYELATTLLLRAMSNEKESRANATLSAVLLMAIYEVITSRSIKSIEKWTMHIIGATGLLQLRGPEHLQSEEGLKLFVQLRFQIIISCLQRGMHVPKDLLECSKIAMYLRPQIDAYCDRLIVIAGKLSNLRADLIRTKTLTDANETLSAAYAIEAELLAWVAAGPPDFLYTTYECSSVEEWVRMFGNKPFPYNNQYHVYRDLWICHTWNQYRCARIIVCEIIISCFRRLSAFSPTMAMSKELQSHCARIRNVTRELASDICASAAYHLGVEGSTASELTVPTNYCYVGGMLLLWPLTLAGGTEPIDHPLRMWTRDCLRLIGQSIGIDQALALIDVLETEAGVFEGLEETDSGIIFPARGDASAFNQVLVPTWNI</sequence>
<dbReference type="Pfam" id="PF00172">
    <property type="entry name" value="Zn_clus"/>
    <property type="match status" value="1"/>
</dbReference>
<reference evidence="7 8" key="1">
    <citation type="journal article" date="2018" name="IMA Fungus">
        <title>IMA Genome-F 9: Draft genome sequence of Annulohypoxylon stygium, Aspergillus mulundensis, Berkeleyomyces basicola (syn. Thielaviopsis basicola), Ceratocystis smalleyi, two Cercospora beticola strains, Coleophoma cylindrospora, Fusarium fracticaudum, Phialophora cf. hyalina, and Morchella septimelata.</title>
        <authorList>
            <person name="Wingfield B.D."/>
            <person name="Bills G.F."/>
            <person name="Dong Y."/>
            <person name="Huang W."/>
            <person name="Nel W.J."/>
            <person name="Swalarsk-Parry B.S."/>
            <person name="Vaghefi N."/>
            <person name="Wilken P.M."/>
            <person name="An Z."/>
            <person name="de Beer Z.W."/>
            <person name="De Vos L."/>
            <person name="Chen L."/>
            <person name="Duong T.A."/>
            <person name="Gao Y."/>
            <person name="Hammerbacher A."/>
            <person name="Kikkert J.R."/>
            <person name="Li Y."/>
            <person name="Li H."/>
            <person name="Li K."/>
            <person name="Li Q."/>
            <person name="Liu X."/>
            <person name="Ma X."/>
            <person name="Naidoo K."/>
            <person name="Pethybridge S.J."/>
            <person name="Sun J."/>
            <person name="Steenkamp E.T."/>
            <person name="van der Nest M.A."/>
            <person name="van Wyk S."/>
            <person name="Wingfield M.J."/>
            <person name="Xiong C."/>
            <person name="Yue Q."/>
            <person name="Zhang X."/>
        </authorList>
    </citation>
    <scope>NUCLEOTIDE SEQUENCE [LARGE SCALE GENOMIC DNA]</scope>
    <source>
        <strain evidence="7 8">DSM 5745</strain>
    </source>
</reference>
<keyword evidence="1" id="KW-0805">Transcription regulation</keyword>
<feature type="compositionally biased region" description="Low complexity" evidence="5">
    <location>
        <begin position="90"/>
        <end position="111"/>
    </location>
</feature>
<dbReference type="STRING" id="1810919.A0A3D8SWK8"/>
<dbReference type="GeneID" id="38112323"/>
<keyword evidence="3" id="KW-0804">Transcription</keyword>
<dbReference type="GO" id="GO:0003677">
    <property type="term" value="F:DNA binding"/>
    <property type="evidence" value="ECO:0007669"/>
    <property type="project" value="UniProtKB-KW"/>
</dbReference>
<feature type="domain" description="Zn(2)-C6 fungal-type" evidence="6">
    <location>
        <begin position="10"/>
        <end position="38"/>
    </location>
</feature>
<dbReference type="GO" id="GO:0000981">
    <property type="term" value="F:DNA-binding transcription factor activity, RNA polymerase II-specific"/>
    <property type="evidence" value="ECO:0007669"/>
    <property type="project" value="InterPro"/>
</dbReference>
<evidence type="ECO:0000256" key="1">
    <source>
        <dbReference type="ARBA" id="ARBA00023015"/>
    </source>
</evidence>
<dbReference type="InterPro" id="IPR053175">
    <property type="entry name" value="DHMBA_Reg_Transcription_Factor"/>
</dbReference>
<keyword evidence="2" id="KW-0238">DNA-binding</keyword>
<accession>A0A3D8SWK8</accession>
<dbReference type="PANTHER" id="PTHR38791">
    <property type="entry name" value="ZN(II)2CYS6 TRANSCRIPTION FACTOR (EUROFUNG)-RELATED-RELATED"/>
    <property type="match status" value="1"/>
</dbReference>